<gene>
    <name evidence="1" type="ORF">WJ35_18220</name>
</gene>
<reference evidence="1 2" key="1">
    <citation type="submission" date="2015-12" db="EMBL/GenBank/DDBJ databases">
        <title>Diversity of Burkholderia near neighbor genomes.</title>
        <authorList>
            <person name="Sahl J."/>
            <person name="Wagner D."/>
            <person name="Keim P."/>
        </authorList>
    </citation>
    <scope>NUCLEOTIDE SEQUENCE [LARGE SCALE GENOMIC DNA]</scope>
    <source>
        <strain evidence="1 2">MSMB0783</strain>
    </source>
</reference>
<name>A0A1B4LIJ6_9BURK</name>
<accession>A0A1B4LIJ6</accession>
<dbReference type="Proteomes" id="UP000243680">
    <property type="component" value="Chromosome 3"/>
</dbReference>
<dbReference type="AlphaFoldDB" id="A0A1B4LIJ6"/>
<proteinExistence type="predicted"/>
<organism evidence="1 2">
    <name type="scientific">Burkholderia ubonensis</name>
    <dbReference type="NCBI Taxonomy" id="101571"/>
    <lineage>
        <taxon>Bacteria</taxon>
        <taxon>Pseudomonadati</taxon>
        <taxon>Pseudomonadota</taxon>
        <taxon>Betaproteobacteria</taxon>
        <taxon>Burkholderiales</taxon>
        <taxon>Burkholderiaceae</taxon>
        <taxon>Burkholderia</taxon>
        <taxon>Burkholderia cepacia complex</taxon>
    </lineage>
</organism>
<dbReference type="EMBL" id="CP013421">
    <property type="protein sequence ID" value="AOJ76977.1"/>
    <property type="molecule type" value="Genomic_DNA"/>
</dbReference>
<sequence>METGTTTTLPLVSFALQPSLPPEWVPKPLAQFVANCVPGLTKRQLLARTARLGWKPSWEPIPKLKRDDIEAYGFGLTIDGVGVPLIARMRIAARDVMPIKVPERDPRQMSLF</sequence>
<evidence type="ECO:0000313" key="2">
    <source>
        <dbReference type="Proteomes" id="UP000243680"/>
    </source>
</evidence>
<protein>
    <submittedName>
        <fullName evidence="1">Uncharacterized protein</fullName>
    </submittedName>
</protein>
<evidence type="ECO:0000313" key="1">
    <source>
        <dbReference type="EMBL" id="AOJ76977.1"/>
    </source>
</evidence>